<proteinExistence type="inferred from homology"/>
<sequence>MTAVSTLASSRDLLQHKFQQLLNGKLVDGAASQPVIDPATGRVIAHAPVADRQQVDDAVAAAKAAFPAWRDAPVADRADIIRQLANIIEERRDEIARVIVLENGKPLADATADVEYSITWARHIADMSLDGTVIRDDDEAYVEVRRKPIGVVAAILPWNFPFFQFVYKLAPALLTGNTVVVKPSPTTPLSALLVGEALRSLVPAGVVNIVGDAGEVGPMLTSHPDVGKVSFTGSTAAGKRVMASGAETLKRIVLELGGNDSAIVMPDADVKKTAAGIYTWAFANSGQVCISIKRIYVHSSLYDSFCDELAERANNAVVGHGLDPETELGPIQNARQFETVKESLKLAHAQGTVIAGGEVLDGGGYFVRPTVVRDVDESSPLVSAETFGPIRSVMRYDDVDDAIARANNTPYGLGNSVWGEDLDAAEQIADRLESGTVWVNTHFALAPDVPFGGRKQSGLGVEFGREGIEEYTDAHVIHIARQ</sequence>
<dbReference type="Gene3D" id="3.40.605.10">
    <property type="entry name" value="Aldehyde Dehydrogenase, Chain A, domain 1"/>
    <property type="match status" value="1"/>
</dbReference>
<dbReference type="FunFam" id="3.40.309.10:FF:000009">
    <property type="entry name" value="Aldehyde dehydrogenase A"/>
    <property type="match status" value="1"/>
</dbReference>
<comment type="similarity">
    <text evidence="1">Belongs to the aldehyde dehydrogenase family.</text>
</comment>
<keyword evidence="2" id="KW-0560">Oxidoreductase</keyword>
<feature type="domain" description="Aldehyde dehydrogenase" evidence="3">
    <location>
        <begin position="32"/>
        <end position="475"/>
    </location>
</feature>
<dbReference type="InterPro" id="IPR016161">
    <property type="entry name" value="Ald_DH/histidinol_DH"/>
</dbReference>
<evidence type="ECO:0000313" key="5">
    <source>
        <dbReference type="Proteomes" id="UP000019491"/>
    </source>
</evidence>
<dbReference type="FunFam" id="3.40.605.10:FF:000007">
    <property type="entry name" value="NAD/NADP-dependent betaine aldehyde dehydrogenase"/>
    <property type="match status" value="1"/>
</dbReference>
<dbReference type="AlphaFoldDB" id="X0QYR0"/>
<dbReference type="InterPro" id="IPR016163">
    <property type="entry name" value="Ald_DH_C"/>
</dbReference>
<dbReference type="GO" id="GO:0016620">
    <property type="term" value="F:oxidoreductase activity, acting on the aldehyde or oxo group of donors, NAD or NADP as acceptor"/>
    <property type="evidence" value="ECO:0007669"/>
    <property type="project" value="InterPro"/>
</dbReference>
<keyword evidence="5" id="KW-1185">Reference proteome</keyword>
<evidence type="ECO:0000259" key="3">
    <source>
        <dbReference type="Pfam" id="PF00171"/>
    </source>
</evidence>
<dbReference type="PANTHER" id="PTHR11699">
    <property type="entry name" value="ALDEHYDE DEHYDROGENASE-RELATED"/>
    <property type="match status" value="1"/>
</dbReference>
<dbReference type="InterPro" id="IPR044086">
    <property type="entry name" value="LUC3-like"/>
</dbReference>
<dbReference type="SUPFAM" id="SSF53720">
    <property type="entry name" value="ALDH-like"/>
    <property type="match status" value="1"/>
</dbReference>
<dbReference type="Gene3D" id="3.40.309.10">
    <property type="entry name" value="Aldehyde Dehydrogenase, Chain A, domain 2"/>
    <property type="match status" value="1"/>
</dbReference>
<name>X0QYR0_RHOWR</name>
<dbReference type="Proteomes" id="UP000019491">
    <property type="component" value="Unassembled WGS sequence"/>
</dbReference>
<evidence type="ECO:0000256" key="1">
    <source>
        <dbReference type="ARBA" id="ARBA00009986"/>
    </source>
</evidence>
<gene>
    <name evidence="4" type="ORF">RW1_009_01900</name>
</gene>
<dbReference type="InterPro" id="IPR015590">
    <property type="entry name" value="Aldehyde_DH_dom"/>
</dbReference>
<evidence type="ECO:0000256" key="2">
    <source>
        <dbReference type="ARBA" id="ARBA00023002"/>
    </source>
</evidence>
<dbReference type="Pfam" id="PF00171">
    <property type="entry name" value="Aldedh"/>
    <property type="match status" value="1"/>
</dbReference>
<dbReference type="EMBL" id="BAWF01000009">
    <property type="protein sequence ID" value="GAF43765.1"/>
    <property type="molecule type" value="Genomic_DNA"/>
</dbReference>
<protein>
    <submittedName>
        <fullName evidence="4">Putative benzaldehyde-derivatives dehydrogenase</fullName>
    </submittedName>
</protein>
<dbReference type="InterPro" id="IPR016162">
    <property type="entry name" value="Ald_DH_N"/>
</dbReference>
<organism evidence="4 5">
    <name type="scientific">Rhodococcus wratislaviensis NBRC 100605</name>
    <dbReference type="NCBI Taxonomy" id="1219028"/>
    <lineage>
        <taxon>Bacteria</taxon>
        <taxon>Bacillati</taxon>
        <taxon>Actinomycetota</taxon>
        <taxon>Actinomycetes</taxon>
        <taxon>Mycobacteriales</taxon>
        <taxon>Nocardiaceae</taxon>
        <taxon>Rhodococcus</taxon>
    </lineage>
</organism>
<dbReference type="OrthoDB" id="6882680at2"/>
<reference evidence="4 5" key="1">
    <citation type="submission" date="2014-02" db="EMBL/GenBank/DDBJ databases">
        <title>Whole genome shotgun sequence of Rhodococcus wratislaviensis NBRC 100605.</title>
        <authorList>
            <person name="Hosoyama A."/>
            <person name="Tsuchikane K."/>
            <person name="Yoshida I."/>
            <person name="Ohji S."/>
            <person name="Ichikawa N."/>
            <person name="Yamazoe A."/>
            <person name="Fujita N."/>
        </authorList>
    </citation>
    <scope>NUCLEOTIDE SEQUENCE [LARGE SCALE GENOMIC DNA]</scope>
    <source>
        <strain evidence="4 5">NBRC 100605</strain>
    </source>
</reference>
<comment type="caution">
    <text evidence="4">The sequence shown here is derived from an EMBL/GenBank/DDBJ whole genome shotgun (WGS) entry which is preliminary data.</text>
</comment>
<accession>X0QYR0</accession>
<evidence type="ECO:0000313" key="4">
    <source>
        <dbReference type="EMBL" id="GAF43765.1"/>
    </source>
</evidence>
<dbReference type="CDD" id="cd07106">
    <property type="entry name" value="ALDH_AldA-AAD23400"/>
    <property type="match status" value="1"/>
</dbReference>